<reference evidence="3 4" key="1">
    <citation type="submission" date="2019-10" db="EMBL/GenBank/DDBJ databases">
        <title>Streptomyces smaragdinus sp. nov. and Streptomyces fabii sp. nov., isolated from the gut of fungus growing-termite Macrotermes natalensis.</title>
        <authorList>
            <person name="Schwitalla J."/>
            <person name="Benndorf R."/>
            <person name="Martin K."/>
            <person name="De Beer W."/>
            <person name="Kaster A.-K."/>
            <person name="Vollmers J."/>
            <person name="Poulsen M."/>
            <person name="Beemelmanns C."/>
        </authorList>
    </citation>
    <scope>NUCLEOTIDE SEQUENCE [LARGE SCALE GENOMIC DNA]</scope>
    <source>
        <strain evidence="3 4">RB5</strain>
    </source>
</reference>
<dbReference type="PANTHER" id="PTHR36933:SF1">
    <property type="entry name" value="SLL0788 PROTEIN"/>
    <property type="match status" value="1"/>
</dbReference>
<feature type="chain" id="PRO_5039006280" description="DUF305 domain-containing protein" evidence="1">
    <location>
        <begin position="27"/>
        <end position="212"/>
    </location>
</feature>
<keyword evidence="4" id="KW-1185">Reference proteome</keyword>
<dbReference type="PROSITE" id="PS51257">
    <property type="entry name" value="PROKAR_LIPOPROTEIN"/>
    <property type="match status" value="1"/>
</dbReference>
<keyword evidence="1" id="KW-0732">Signal</keyword>
<dbReference type="AlphaFoldDB" id="A0A7K0CSX3"/>
<evidence type="ECO:0000256" key="1">
    <source>
        <dbReference type="SAM" id="SignalP"/>
    </source>
</evidence>
<accession>A0A7K0CSX3</accession>
<comment type="caution">
    <text evidence="3">The sequence shown here is derived from an EMBL/GenBank/DDBJ whole genome shotgun (WGS) entry which is preliminary data.</text>
</comment>
<sequence length="212" mass="22238">MKTYLIRRTAAAVATGALALALTACGGDDRAAATDDSPSVAATATVGKKAKPGKHNDADIAFAQAMIPHHRQAVRMAALAADHAQSAEVKALAAEIQKAQGPEIETMSGWLTAWGVEVPEGAMDHDMGSMEHGGETRGMMNPAELEALEKAEGEAFDQAFLDLMIRHHDGAVTMARTEKSTGAYTPATELAGRIVTSQTAEIEKMDGLLGRD</sequence>
<feature type="domain" description="DUF305" evidence="2">
    <location>
        <begin position="59"/>
        <end position="208"/>
    </location>
</feature>
<evidence type="ECO:0000313" key="3">
    <source>
        <dbReference type="EMBL" id="MQY15824.1"/>
    </source>
</evidence>
<proteinExistence type="predicted"/>
<feature type="signal peptide" evidence="1">
    <location>
        <begin position="1"/>
        <end position="26"/>
    </location>
</feature>
<protein>
    <recommendedName>
        <fullName evidence="2">DUF305 domain-containing protein</fullName>
    </recommendedName>
</protein>
<dbReference type="Proteomes" id="UP000466345">
    <property type="component" value="Unassembled WGS sequence"/>
</dbReference>
<name>A0A7K0CSX3_9ACTN</name>
<dbReference type="OrthoDB" id="26872at2"/>
<evidence type="ECO:0000313" key="4">
    <source>
        <dbReference type="Proteomes" id="UP000466345"/>
    </source>
</evidence>
<dbReference type="InterPro" id="IPR012347">
    <property type="entry name" value="Ferritin-like"/>
</dbReference>
<dbReference type="Gene3D" id="1.20.1260.10">
    <property type="match status" value="1"/>
</dbReference>
<gene>
    <name evidence="3" type="ORF">SRB5_60150</name>
</gene>
<dbReference type="EMBL" id="WEGJ01000039">
    <property type="protein sequence ID" value="MQY15824.1"/>
    <property type="molecule type" value="Genomic_DNA"/>
</dbReference>
<dbReference type="InterPro" id="IPR005183">
    <property type="entry name" value="DUF305_CopM-like"/>
</dbReference>
<evidence type="ECO:0000259" key="2">
    <source>
        <dbReference type="Pfam" id="PF03713"/>
    </source>
</evidence>
<dbReference type="PANTHER" id="PTHR36933">
    <property type="entry name" value="SLL0788 PROTEIN"/>
    <property type="match status" value="1"/>
</dbReference>
<dbReference type="Pfam" id="PF03713">
    <property type="entry name" value="DUF305"/>
    <property type="match status" value="1"/>
</dbReference>
<organism evidence="3 4">
    <name type="scientific">Streptomyces smaragdinus</name>
    <dbReference type="NCBI Taxonomy" id="2585196"/>
    <lineage>
        <taxon>Bacteria</taxon>
        <taxon>Bacillati</taxon>
        <taxon>Actinomycetota</taxon>
        <taxon>Actinomycetes</taxon>
        <taxon>Kitasatosporales</taxon>
        <taxon>Streptomycetaceae</taxon>
        <taxon>Streptomyces</taxon>
    </lineage>
</organism>
<dbReference type="RefSeq" id="WP_153456623.1">
    <property type="nucleotide sequence ID" value="NZ_WEGJ01000039.1"/>
</dbReference>